<comment type="function">
    <text evidence="2">Acts as component of the GARP complex that is involved in retrograde transport from early and late endosomes to the trans-Golgi network (TGN).</text>
</comment>
<evidence type="ECO:0000256" key="2">
    <source>
        <dbReference type="RuleBase" id="RU368010"/>
    </source>
</evidence>
<dbReference type="GO" id="GO:1990745">
    <property type="term" value="C:EARP complex"/>
    <property type="evidence" value="ECO:0007669"/>
    <property type="project" value="TreeGrafter"/>
</dbReference>
<comment type="subcellular location">
    <subcellularLocation>
        <location evidence="2">Golgi apparatus</location>
        <location evidence="2">trans-Golgi network</location>
    </subcellularLocation>
</comment>
<keyword evidence="2" id="KW-0653">Protein transport</keyword>
<gene>
    <name evidence="4" type="ORF">BU16DRAFT_614383</name>
</gene>
<name>A0A6A6R7W6_9PEZI</name>
<keyword evidence="2" id="KW-0333">Golgi apparatus</keyword>
<dbReference type="InterPro" id="IPR014812">
    <property type="entry name" value="Vps51"/>
</dbReference>
<dbReference type="PANTHER" id="PTHR15954:SF4">
    <property type="entry name" value="VACUOLAR PROTEIN SORTING-ASSOCIATED PROTEIN 51 HOMOLOG"/>
    <property type="match status" value="1"/>
</dbReference>
<feature type="region of interest" description="Disordered" evidence="3">
    <location>
        <begin position="1"/>
        <end position="79"/>
    </location>
</feature>
<dbReference type="GO" id="GO:0015031">
    <property type="term" value="P:protein transport"/>
    <property type="evidence" value="ECO:0007669"/>
    <property type="project" value="UniProtKB-UniRule"/>
</dbReference>
<proteinExistence type="inferred from homology"/>
<dbReference type="Pfam" id="PF08700">
    <property type="entry name" value="VPS51_Exo84_N"/>
    <property type="match status" value="1"/>
</dbReference>
<dbReference type="GO" id="GO:0042147">
    <property type="term" value="P:retrograde transport, endosome to Golgi"/>
    <property type="evidence" value="ECO:0007669"/>
    <property type="project" value="UniProtKB-UniRule"/>
</dbReference>
<dbReference type="GO" id="GO:0000938">
    <property type="term" value="C:GARP complex"/>
    <property type="evidence" value="ECO:0007669"/>
    <property type="project" value="UniProtKB-UniRule"/>
</dbReference>
<dbReference type="OrthoDB" id="203678at2759"/>
<comment type="subunit">
    <text evidence="2">Component of the Golgi-associated retrograde protein (GARP) complex.</text>
</comment>
<keyword evidence="2" id="KW-0445">Lipid transport</keyword>
<protein>
    <recommendedName>
        <fullName evidence="2">Vacuolar protein sorting-associated protein 51 homolog</fullName>
    </recommendedName>
</protein>
<keyword evidence="5" id="KW-1185">Reference proteome</keyword>
<dbReference type="Proteomes" id="UP000799750">
    <property type="component" value="Unassembled WGS sequence"/>
</dbReference>
<feature type="compositionally biased region" description="Polar residues" evidence="3">
    <location>
        <begin position="53"/>
        <end position="64"/>
    </location>
</feature>
<dbReference type="GO" id="GO:0007030">
    <property type="term" value="P:Golgi organization"/>
    <property type="evidence" value="ECO:0007669"/>
    <property type="project" value="UniProtKB-UniRule"/>
</dbReference>
<dbReference type="GO" id="GO:0048193">
    <property type="term" value="P:Golgi vesicle transport"/>
    <property type="evidence" value="ECO:0007669"/>
    <property type="project" value="TreeGrafter"/>
</dbReference>
<dbReference type="PANTHER" id="PTHR15954">
    <property type="entry name" value="VACUOLAR PROTEIN SORTING-ASSOCIATED PROTEIN 51 HOMOLOG"/>
    <property type="match status" value="1"/>
</dbReference>
<evidence type="ECO:0000313" key="4">
    <source>
        <dbReference type="EMBL" id="KAF2500661.1"/>
    </source>
</evidence>
<dbReference type="EMBL" id="MU004183">
    <property type="protein sequence ID" value="KAF2500661.1"/>
    <property type="molecule type" value="Genomic_DNA"/>
</dbReference>
<reference evidence="4" key="1">
    <citation type="journal article" date="2020" name="Stud. Mycol.">
        <title>101 Dothideomycetes genomes: a test case for predicting lifestyles and emergence of pathogens.</title>
        <authorList>
            <person name="Haridas S."/>
            <person name="Albert R."/>
            <person name="Binder M."/>
            <person name="Bloem J."/>
            <person name="Labutti K."/>
            <person name="Salamov A."/>
            <person name="Andreopoulos B."/>
            <person name="Baker S."/>
            <person name="Barry K."/>
            <person name="Bills G."/>
            <person name="Bluhm B."/>
            <person name="Cannon C."/>
            <person name="Castanera R."/>
            <person name="Culley D."/>
            <person name="Daum C."/>
            <person name="Ezra D."/>
            <person name="Gonzalez J."/>
            <person name="Henrissat B."/>
            <person name="Kuo A."/>
            <person name="Liang C."/>
            <person name="Lipzen A."/>
            <person name="Lutzoni F."/>
            <person name="Magnuson J."/>
            <person name="Mondo S."/>
            <person name="Nolan M."/>
            <person name="Ohm R."/>
            <person name="Pangilinan J."/>
            <person name="Park H.-J."/>
            <person name="Ramirez L."/>
            <person name="Alfaro M."/>
            <person name="Sun H."/>
            <person name="Tritt A."/>
            <person name="Yoshinaga Y."/>
            <person name="Zwiers L.-H."/>
            <person name="Turgeon B."/>
            <person name="Goodwin S."/>
            <person name="Spatafora J."/>
            <person name="Crous P."/>
            <person name="Grigoriev I."/>
        </authorList>
    </citation>
    <scope>NUCLEOTIDE SEQUENCE</scope>
    <source>
        <strain evidence="4">CBS 269.34</strain>
    </source>
</reference>
<sequence length="259" mass="28270">MSTIASPRASSSIRSPSSSRTSLDNPSGRPTAPGTTRRNRAALRDYYGLKGTQPASSPDPSTRTPLAPEDAEDDGGISELDKDGFDAAGYVNEILSKQGLSGVLRVESDLVSQIRNLDGERKSLVYDNYSKLIAATDTIRKMRTNMDPLAPTTSTLSPAISHIAEIAAVLSRDMQDRTPTAPSITLEKEGREGKAGAKETVRWVLDAPRRLRDLVDEGKEEEADKEWEIVREVLEKWRGVKGVKEVGMECEAIILNEDT</sequence>
<dbReference type="GO" id="GO:0016020">
    <property type="term" value="C:membrane"/>
    <property type="evidence" value="ECO:0007669"/>
    <property type="project" value="TreeGrafter"/>
</dbReference>
<evidence type="ECO:0000256" key="1">
    <source>
        <dbReference type="ARBA" id="ARBA00006080"/>
    </source>
</evidence>
<dbReference type="GO" id="GO:0005829">
    <property type="term" value="C:cytosol"/>
    <property type="evidence" value="ECO:0007669"/>
    <property type="project" value="GOC"/>
</dbReference>
<keyword evidence="2" id="KW-0813">Transport</keyword>
<dbReference type="GO" id="GO:0006869">
    <property type="term" value="P:lipid transport"/>
    <property type="evidence" value="ECO:0007669"/>
    <property type="project" value="UniProtKB-UniRule"/>
</dbReference>
<accession>A0A6A6R7W6</accession>
<feature type="compositionally biased region" description="Low complexity" evidence="3">
    <location>
        <begin position="1"/>
        <end position="22"/>
    </location>
</feature>
<dbReference type="AlphaFoldDB" id="A0A6A6R7W6"/>
<evidence type="ECO:0000256" key="3">
    <source>
        <dbReference type="SAM" id="MobiDB-lite"/>
    </source>
</evidence>
<evidence type="ECO:0000313" key="5">
    <source>
        <dbReference type="Proteomes" id="UP000799750"/>
    </source>
</evidence>
<dbReference type="GO" id="GO:0032456">
    <property type="term" value="P:endocytic recycling"/>
    <property type="evidence" value="ECO:0007669"/>
    <property type="project" value="TreeGrafter"/>
</dbReference>
<organism evidence="4 5">
    <name type="scientific">Lophium mytilinum</name>
    <dbReference type="NCBI Taxonomy" id="390894"/>
    <lineage>
        <taxon>Eukaryota</taxon>
        <taxon>Fungi</taxon>
        <taxon>Dikarya</taxon>
        <taxon>Ascomycota</taxon>
        <taxon>Pezizomycotina</taxon>
        <taxon>Dothideomycetes</taxon>
        <taxon>Pleosporomycetidae</taxon>
        <taxon>Mytilinidiales</taxon>
        <taxon>Mytilinidiaceae</taxon>
        <taxon>Lophium</taxon>
    </lineage>
</organism>
<comment type="similarity">
    <text evidence="1 2">Belongs to the VPS51 family.</text>
</comment>